<dbReference type="InterPro" id="IPR058240">
    <property type="entry name" value="rSAM_sf"/>
</dbReference>
<evidence type="ECO:0000256" key="8">
    <source>
        <dbReference type="ARBA" id="ARBA00022723"/>
    </source>
</evidence>
<dbReference type="PIRSF" id="PIRSF004911">
    <property type="entry name" value="DUF160"/>
    <property type="match status" value="1"/>
</dbReference>
<comment type="caution">
    <text evidence="17">The sequence shown here is derived from an EMBL/GenBank/DDBJ whole genome shotgun (WGS) entry which is preliminary data.</text>
</comment>
<keyword evidence="12 17" id="KW-0413">Isomerase</keyword>
<dbReference type="InterPro" id="IPR003739">
    <property type="entry name" value="Lys_aminomutase/Glu_NH3_mut"/>
</dbReference>
<reference evidence="18" key="3">
    <citation type="submission" date="2021-06" db="EMBL/GenBank/DDBJ databases">
        <title>Genomic Description and Analysis of Intracellular Bacteria, Candidatus Berkiella cookevillensis and Candidatus Berkiella aquae.</title>
        <authorList>
            <person name="Kidane D.T."/>
            <person name="Mehari Y.T."/>
            <person name="Rice F.C."/>
            <person name="Arivett B.A."/>
            <person name="Farone A.L."/>
            <person name="Berk S.G."/>
            <person name="Farone M.B."/>
        </authorList>
    </citation>
    <scope>NUCLEOTIDE SEQUENCE</scope>
    <source>
        <strain evidence="18">CC99</strain>
    </source>
</reference>
<evidence type="ECO:0000256" key="2">
    <source>
        <dbReference type="ARBA" id="ARBA00001933"/>
    </source>
</evidence>
<evidence type="ECO:0000256" key="10">
    <source>
        <dbReference type="ARBA" id="ARBA00023004"/>
    </source>
</evidence>
<feature type="modified residue" description="N6-(pyridoxal phosphate)lysine" evidence="15">
    <location>
        <position position="330"/>
    </location>
</feature>
<dbReference type="SUPFAM" id="SSF102114">
    <property type="entry name" value="Radical SAM enzymes"/>
    <property type="match status" value="1"/>
</dbReference>
<feature type="binding site" evidence="14">
    <location>
        <position position="125"/>
    </location>
    <ligand>
        <name>[4Fe-4S] cluster</name>
        <dbReference type="ChEBI" id="CHEBI:49883"/>
        <note>4Fe-4S-S-AdoMet</note>
    </ligand>
</feature>
<dbReference type="Pfam" id="PF04055">
    <property type="entry name" value="Radical_SAM"/>
    <property type="match status" value="1"/>
</dbReference>
<protein>
    <recommendedName>
        <fullName evidence="5">L-lysine 2,3-aminomutase</fullName>
    </recommendedName>
    <alternativeName>
        <fullName evidence="13">EF-P post-translational modification enzyme B</fullName>
    </alternativeName>
</protein>
<dbReference type="EMBL" id="LKHV01000002">
    <property type="protein sequence ID" value="KRG19543.1"/>
    <property type="molecule type" value="Genomic_DNA"/>
</dbReference>
<dbReference type="STRING" id="437022.CC99x_00555"/>
<evidence type="ECO:0000256" key="6">
    <source>
        <dbReference type="ARBA" id="ARBA00022485"/>
    </source>
</evidence>
<keyword evidence="9 15" id="KW-0663">Pyridoxal phosphate</keyword>
<feature type="binding site" evidence="14">
    <location>
        <position position="118"/>
    </location>
    <ligand>
        <name>[4Fe-4S] cluster</name>
        <dbReference type="ChEBI" id="CHEBI:49883"/>
        <note>4Fe-4S-S-AdoMet</note>
    </ligand>
</feature>
<comment type="cofactor">
    <cofactor evidence="2 15">
        <name>pyridoxal 5'-phosphate</name>
        <dbReference type="ChEBI" id="CHEBI:597326"/>
    </cofactor>
</comment>
<keyword evidence="8 14" id="KW-0479">Metal-binding</keyword>
<dbReference type="GO" id="GO:0046872">
    <property type="term" value="F:metal ion binding"/>
    <property type="evidence" value="ECO:0007669"/>
    <property type="project" value="UniProtKB-KW"/>
</dbReference>
<dbReference type="NCBIfam" id="TIGR00238">
    <property type="entry name" value="KamA family radical SAM protein"/>
    <property type="match status" value="1"/>
</dbReference>
<dbReference type="InterPro" id="IPR007197">
    <property type="entry name" value="rSAM"/>
</dbReference>
<evidence type="ECO:0000313" key="19">
    <source>
        <dbReference type="Proteomes" id="UP000051494"/>
    </source>
</evidence>
<keyword evidence="11 14" id="KW-0411">Iron-sulfur</keyword>
<evidence type="ECO:0000256" key="5">
    <source>
        <dbReference type="ARBA" id="ARBA00022363"/>
    </source>
</evidence>
<comment type="similarity">
    <text evidence="4">Belongs to the radical SAM superfamily. KamA family.</text>
</comment>
<keyword evidence="7" id="KW-0949">S-adenosyl-L-methionine</keyword>
<evidence type="ECO:0000256" key="14">
    <source>
        <dbReference type="PIRSR" id="PIRSR004911-1"/>
    </source>
</evidence>
<dbReference type="AlphaFoldDB" id="A0A0Q9YSD7"/>
<evidence type="ECO:0000313" key="17">
    <source>
        <dbReference type="EMBL" id="KRG19543.1"/>
    </source>
</evidence>
<sequence length="333" mass="38019">MSITQSPLTEQPNTWQEAVKQLITCPTALLQFLELQPSQLDWQIDKHFPLRVSMSFAAKMQKANPQDPLLRQVLSSKEESLPTHNYTEDPLQEKAVNPIPGVLHKFKSRILLTLTQSCPVHCRYCFRRYFPYEANRVSTKTWPAIKAYLQADPGIQEIVLSGGDPLMLPDERIGEFLAYLEDVQHIKIIRFHTRFPIIIPERVTPHFVNMLNQSRFKKIMIYHVNHAQELCATIKAGVSLLQQAQIPVLNQSVLLKDVNDKAQTLIDLSWQLFAHGILPYYVHLLDAVQGTGHFAVDKTQAFALEQSLRHHLPGYLVPKFVKEVPGEPAKVPL</sequence>
<evidence type="ECO:0000256" key="7">
    <source>
        <dbReference type="ARBA" id="ARBA00022691"/>
    </source>
</evidence>
<name>A0A0Q9YSD7_9GAMM</name>
<evidence type="ECO:0000256" key="12">
    <source>
        <dbReference type="ARBA" id="ARBA00023235"/>
    </source>
</evidence>
<dbReference type="GO" id="GO:0051539">
    <property type="term" value="F:4 iron, 4 sulfur cluster binding"/>
    <property type="evidence" value="ECO:0007669"/>
    <property type="project" value="UniProtKB-KW"/>
</dbReference>
<evidence type="ECO:0000256" key="4">
    <source>
        <dbReference type="ARBA" id="ARBA00008703"/>
    </source>
</evidence>
<dbReference type="SFLD" id="SFLDS00029">
    <property type="entry name" value="Radical_SAM"/>
    <property type="match status" value="1"/>
</dbReference>
<dbReference type="RefSeq" id="WP_158003191.1">
    <property type="nucleotide sequence ID" value="NZ_LKHV02000001.1"/>
</dbReference>
<dbReference type="PATRIC" id="fig|1590042.3.peg.573"/>
<dbReference type="PANTHER" id="PTHR30538:SF1">
    <property type="entry name" value="L-LYSINE 2,3-AMINOMUTASE"/>
    <property type="match status" value="1"/>
</dbReference>
<evidence type="ECO:0000256" key="15">
    <source>
        <dbReference type="PIRSR" id="PIRSR603739-50"/>
    </source>
</evidence>
<reference evidence="18" key="2">
    <citation type="journal article" date="2016" name="Genome Announc.">
        <title>Draft Genome Sequences of Two Novel Amoeba-Resistant Intranuclear Bacteria, 'Candidatus Berkiella cookevillensis' and 'Candidatus Berkiella aquae'.</title>
        <authorList>
            <person name="Mehari Y.T."/>
            <person name="Arivett B.A."/>
            <person name="Farone A.L."/>
            <person name="Gunderson J.H."/>
            <person name="Farone M.B."/>
        </authorList>
    </citation>
    <scope>NUCLEOTIDE SEQUENCE</scope>
    <source>
        <strain evidence="18">CC99</strain>
    </source>
</reference>
<evidence type="ECO:0000259" key="16">
    <source>
        <dbReference type="PROSITE" id="PS51918"/>
    </source>
</evidence>
<reference evidence="17" key="1">
    <citation type="submission" date="2015-09" db="EMBL/GenBank/DDBJ databases">
        <title>Draft Genome Sequences of Two Novel Amoeba-resistant Intranuclear Bacteria, Candidatus Berkiella cookevillensis and Candidatus Berkiella aquae.</title>
        <authorList>
            <person name="Mehari Y.T."/>
            <person name="Arivett B.A."/>
            <person name="Farone A.L."/>
            <person name="Gunderson J.H."/>
            <person name="Farone M.B."/>
        </authorList>
    </citation>
    <scope>NUCLEOTIDE SEQUENCE [LARGE SCALE GENOMIC DNA]</scope>
    <source>
        <strain evidence="17">CC99</strain>
    </source>
</reference>
<proteinExistence type="inferred from homology"/>
<comment type="catalytic activity">
    <reaction evidence="1">
        <text>L-lysine = D-beta-lysine</text>
        <dbReference type="Rhea" id="RHEA:44148"/>
        <dbReference type="ChEBI" id="CHEBI:32551"/>
        <dbReference type="ChEBI" id="CHEBI:84138"/>
    </reaction>
</comment>
<gene>
    <name evidence="17" type="primary">epmB</name>
    <name evidence="18" type="ORF">CC99x_001335</name>
    <name evidence="17" type="ORF">CC99x_00555</name>
</gene>
<evidence type="ECO:0000256" key="13">
    <source>
        <dbReference type="ARBA" id="ARBA00030756"/>
    </source>
</evidence>
<evidence type="ECO:0000256" key="11">
    <source>
        <dbReference type="ARBA" id="ARBA00023014"/>
    </source>
</evidence>
<dbReference type="InterPro" id="IPR022462">
    <property type="entry name" value="EpmB"/>
</dbReference>
<dbReference type="PROSITE" id="PS51918">
    <property type="entry name" value="RADICAL_SAM"/>
    <property type="match status" value="1"/>
</dbReference>
<evidence type="ECO:0000256" key="9">
    <source>
        <dbReference type="ARBA" id="ARBA00022898"/>
    </source>
</evidence>
<evidence type="ECO:0000256" key="1">
    <source>
        <dbReference type="ARBA" id="ARBA00001352"/>
    </source>
</evidence>
<dbReference type="InterPro" id="IPR013785">
    <property type="entry name" value="Aldolase_TIM"/>
</dbReference>
<feature type="domain" description="Radical SAM core" evidence="16">
    <location>
        <begin position="104"/>
        <end position="327"/>
    </location>
</feature>
<keyword evidence="6 14" id="KW-0004">4Fe-4S</keyword>
<keyword evidence="19" id="KW-1185">Reference proteome</keyword>
<dbReference type="PANTHER" id="PTHR30538">
    <property type="entry name" value="LYSINE 2,3-AMINOMUTASE-RELATED"/>
    <property type="match status" value="1"/>
</dbReference>
<feature type="binding site" evidence="14">
    <location>
        <position position="122"/>
    </location>
    <ligand>
        <name>[4Fe-4S] cluster</name>
        <dbReference type="ChEBI" id="CHEBI:49883"/>
        <note>4Fe-4S-S-AdoMet</note>
    </ligand>
</feature>
<dbReference type="CDD" id="cd01335">
    <property type="entry name" value="Radical_SAM"/>
    <property type="match status" value="1"/>
</dbReference>
<dbReference type="NCBIfam" id="TIGR03821">
    <property type="entry name" value="EFP_modif_epmB"/>
    <property type="match status" value="1"/>
</dbReference>
<dbReference type="Proteomes" id="UP000051494">
    <property type="component" value="Unassembled WGS sequence"/>
</dbReference>
<dbReference type="GO" id="GO:0016853">
    <property type="term" value="F:isomerase activity"/>
    <property type="evidence" value="ECO:0007669"/>
    <property type="project" value="UniProtKB-KW"/>
</dbReference>
<evidence type="ECO:0000313" key="18">
    <source>
        <dbReference type="EMBL" id="MCS5707540.1"/>
    </source>
</evidence>
<dbReference type="EMBL" id="LKHV02000001">
    <property type="protein sequence ID" value="MCS5707540.1"/>
    <property type="molecule type" value="Genomic_DNA"/>
</dbReference>
<organism evidence="17">
    <name type="scientific">Candidatus Berkiella cookevillensis</name>
    <dbReference type="NCBI Taxonomy" id="437022"/>
    <lineage>
        <taxon>Bacteria</taxon>
        <taxon>Pseudomonadati</taxon>
        <taxon>Pseudomonadota</taxon>
        <taxon>Gammaproteobacteria</taxon>
        <taxon>Candidatus Berkiellales</taxon>
        <taxon>Candidatus Berkiellaceae</taxon>
        <taxon>Candidatus Berkiella</taxon>
    </lineage>
</organism>
<dbReference type="Gene3D" id="3.20.20.70">
    <property type="entry name" value="Aldolase class I"/>
    <property type="match status" value="1"/>
</dbReference>
<evidence type="ECO:0000256" key="3">
    <source>
        <dbReference type="ARBA" id="ARBA00001966"/>
    </source>
</evidence>
<keyword evidence="10" id="KW-0408">Iron</keyword>
<comment type="cofactor">
    <cofactor evidence="3">
        <name>[4Fe-4S] cluster</name>
        <dbReference type="ChEBI" id="CHEBI:49883"/>
    </cofactor>
</comment>
<dbReference type="OrthoDB" id="9770937at2"/>
<accession>A0A0Q9YSD7</accession>